<dbReference type="Proteomes" id="UP000309673">
    <property type="component" value="Unassembled WGS sequence"/>
</dbReference>
<dbReference type="OrthoDB" id="2649144at2"/>
<comment type="caution">
    <text evidence="2">The sequence shown here is derived from an EMBL/GenBank/DDBJ whole genome shotgun (WGS) entry which is preliminary data.</text>
</comment>
<organism evidence="2 3">
    <name type="scientific">Cohnella pontilimi</name>
    <dbReference type="NCBI Taxonomy" id="2564100"/>
    <lineage>
        <taxon>Bacteria</taxon>
        <taxon>Bacillati</taxon>
        <taxon>Bacillota</taxon>
        <taxon>Bacilli</taxon>
        <taxon>Bacillales</taxon>
        <taxon>Paenibacillaceae</taxon>
        <taxon>Cohnella</taxon>
    </lineage>
</organism>
<keyword evidence="1" id="KW-0472">Membrane</keyword>
<keyword evidence="1" id="KW-1133">Transmembrane helix</keyword>
<dbReference type="RefSeq" id="WP_136776185.1">
    <property type="nucleotide sequence ID" value="NZ_SUPK01000001.1"/>
</dbReference>
<sequence length="307" mass="34205">MEKRLNRTDLGFSLAFLLMLVIAIGAFFYGVKVGTERAAAKQQEQNAAKDTTAKPAPNAYQQQDLVSFYHTVFLPYREFQSDFFKAQSKWSGDPSADLSASLKELAKTADAKYETISTAYVPVSSPLLKDAQNDYLKSLKLFSESFASQASGANKADAAKLMKNLQANAFYTDGLRYALSGQNAYYRSMLKWGATVNTEFPDDFKSPASLDLSRWKTLSLLVKNKVIADYLSENALFTEFLPQDLTARIDEFIRSGQAAKMKQTSLRSIAELLTGTDAVRSGDFLDSKTKLYGREQLPQLPFFVPDK</sequence>
<gene>
    <name evidence="2" type="ORF">E5161_03065</name>
</gene>
<evidence type="ECO:0000313" key="2">
    <source>
        <dbReference type="EMBL" id="TJY44376.1"/>
    </source>
</evidence>
<dbReference type="EMBL" id="SUPK01000001">
    <property type="protein sequence ID" value="TJY44376.1"/>
    <property type="molecule type" value="Genomic_DNA"/>
</dbReference>
<feature type="transmembrane region" description="Helical" evidence="1">
    <location>
        <begin position="12"/>
        <end position="31"/>
    </location>
</feature>
<reference evidence="2 3" key="1">
    <citation type="submission" date="2019-04" db="EMBL/GenBank/DDBJ databases">
        <title>Cohnella sp. nov., isolated from soil.</title>
        <authorList>
            <person name="Kim W."/>
        </authorList>
    </citation>
    <scope>NUCLEOTIDE SEQUENCE [LARGE SCALE GENOMIC DNA]</scope>
    <source>
        <strain evidence="2 3">CAU 1483</strain>
    </source>
</reference>
<keyword evidence="1" id="KW-0812">Transmembrane</keyword>
<accession>A0A4U0FH82</accession>
<dbReference type="AlphaFoldDB" id="A0A4U0FH82"/>
<evidence type="ECO:0000313" key="3">
    <source>
        <dbReference type="Proteomes" id="UP000309673"/>
    </source>
</evidence>
<evidence type="ECO:0000256" key="1">
    <source>
        <dbReference type="SAM" id="Phobius"/>
    </source>
</evidence>
<name>A0A4U0FH82_9BACL</name>
<proteinExistence type="predicted"/>
<keyword evidence="3" id="KW-1185">Reference proteome</keyword>
<protein>
    <submittedName>
        <fullName evidence="2">Uncharacterized protein</fullName>
    </submittedName>
</protein>